<protein>
    <submittedName>
        <fullName evidence="1">CRISPR-associated protein, TM1812 family</fullName>
    </submittedName>
</protein>
<name>A0A1H9GC26_9GAMM</name>
<dbReference type="EMBL" id="FOFO01000035">
    <property type="protein sequence ID" value="SEQ47636.1"/>
    <property type="molecule type" value="Genomic_DNA"/>
</dbReference>
<dbReference type="RefSeq" id="WP_090209330.1">
    <property type="nucleotide sequence ID" value="NZ_FOFO01000035.1"/>
</dbReference>
<dbReference type="InterPro" id="IPR013383">
    <property type="entry name" value="CRISPR-assoc_prot_DxTHG_CS"/>
</dbReference>
<dbReference type="InterPro" id="IPR011742">
    <property type="entry name" value="CRISPR-assoc_prot_TM1812"/>
</dbReference>
<dbReference type="NCBIfam" id="TIGR02549">
    <property type="entry name" value="CRISPR_DxTHG"/>
    <property type="match status" value="1"/>
</dbReference>
<gene>
    <name evidence="1" type="ORF">SAMN05421693_1353</name>
</gene>
<dbReference type="AlphaFoldDB" id="A0A1H9GC26"/>
<evidence type="ECO:0000313" key="2">
    <source>
        <dbReference type="Proteomes" id="UP000199496"/>
    </source>
</evidence>
<dbReference type="STRING" id="867345.SAMN05421693_1353"/>
<keyword evidence="2" id="KW-1185">Reference proteome</keyword>
<dbReference type="Proteomes" id="UP000199496">
    <property type="component" value="Unassembled WGS sequence"/>
</dbReference>
<accession>A0A1H9GC26</accession>
<dbReference type="CDD" id="cd09732">
    <property type="entry name" value="Csx1_III-U"/>
    <property type="match status" value="1"/>
</dbReference>
<dbReference type="OrthoDB" id="5793884at2"/>
<organism evidence="1 2">
    <name type="scientific">Ectothiorhodospira magna</name>
    <dbReference type="NCBI Taxonomy" id="867345"/>
    <lineage>
        <taxon>Bacteria</taxon>
        <taxon>Pseudomonadati</taxon>
        <taxon>Pseudomonadota</taxon>
        <taxon>Gammaproteobacteria</taxon>
        <taxon>Chromatiales</taxon>
        <taxon>Ectothiorhodospiraceae</taxon>
        <taxon>Ectothiorhodospira</taxon>
    </lineage>
</organism>
<evidence type="ECO:0000313" key="1">
    <source>
        <dbReference type="EMBL" id="SEQ47636.1"/>
    </source>
</evidence>
<proteinExistence type="predicted"/>
<sequence length="413" mass="46443">MKNHTLITFLGRGRLTDNNGNTTGYRKAHYLFPDGTRHTTPYFGLALANYTQPDRLLILGTAGSMWSALLEDHISDGANEDLRMSLLEAEGNEAVTANQVAQLPPLLSLATGREISTRLIPAARDIEEQLEILQTMAEQVKAPGRITLDVTHGFRHFGMLGFLSGFMLQRIKKLEVEGIWYGALDMAYSDADSGDPITPVLSLDGLHAVQEWISALERFDASGDYSVFADLLRRDGLPDDKAECLRQAAFHEITLNTHDAAQKLLSVLPMLDKPLQGASELFRERLRQRLEWAKYQRASEQQHHLAQRALERGDYQRCAILAFEARITWACEQSAKNPLNRRDREAVHDREISLARQGRHDSDHPDTSLDDLAQIRNAVAHGTPPSYVPLQKVIKNPRQLREFLKKSLASLPR</sequence>
<reference evidence="1 2" key="1">
    <citation type="submission" date="2016-10" db="EMBL/GenBank/DDBJ databases">
        <authorList>
            <person name="de Groot N.N."/>
        </authorList>
    </citation>
    <scope>NUCLEOTIDE SEQUENCE [LARGE SCALE GENOMIC DNA]</scope>
    <source>
        <strain evidence="1 2">B7-7</strain>
    </source>
</reference>
<dbReference type="NCBIfam" id="TIGR02221">
    <property type="entry name" value="cas_TM1812"/>
    <property type="match status" value="1"/>
</dbReference>
<dbReference type="SUPFAM" id="SSF160980">
    <property type="entry name" value="SSO1389-like"/>
    <property type="match status" value="1"/>
</dbReference>